<evidence type="ECO:0000313" key="1">
    <source>
        <dbReference type="EMBL" id="PMD50396.1"/>
    </source>
</evidence>
<dbReference type="Proteomes" id="UP000235371">
    <property type="component" value="Unassembled WGS sequence"/>
</dbReference>
<dbReference type="InParanoid" id="A0A2J6SI00"/>
<dbReference type="AlphaFoldDB" id="A0A2J6SI00"/>
<name>A0A2J6SI00_9HELO</name>
<keyword evidence="2" id="KW-1185">Reference proteome</keyword>
<proteinExistence type="predicted"/>
<gene>
    <name evidence="1" type="ORF">K444DRAFT_267657</name>
</gene>
<reference evidence="1 2" key="1">
    <citation type="submission" date="2016-04" db="EMBL/GenBank/DDBJ databases">
        <title>A degradative enzymes factory behind the ericoid mycorrhizal symbiosis.</title>
        <authorList>
            <consortium name="DOE Joint Genome Institute"/>
            <person name="Martino E."/>
            <person name="Morin E."/>
            <person name="Grelet G."/>
            <person name="Kuo A."/>
            <person name="Kohler A."/>
            <person name="Daghino S."/>
            <person name="Barry K."/>
            <person name="Choi C."/>
            <person name="Cichocki N."/>
            <person name="Clum A."/>
            <person name="Copeland A."/>
            <person name="Hainaut M."/>
            <person name="Haridas S."/>
            <person name="Labutti K."/>
            <person name="Lindquist E."/>
            <person name="Lipzen A."/>
            <person name="Khouja H.-R."/>
            <person name="Murat C."/>
            <person name="Ohm R."/>
            <person name="Olson A."/>
            <person name="Spatafora J."/>
            <person name="Veneault-Fourrey C."/>
            <person name="Henrissat B."/>
            <person name="Grigoriev I."/>
            <person name="Martin F."/>
            <person name="Perotto S."/>
        </authorList>
    </citation>
    <scope>NUCLEOTIDE SEQUENCE [LARGE SCALE GENOMIC DNA]</scope>
    <source>
        <strain evidence="1 2">E</strain>
    </source>
</reference>
<protein>
    <submittedName>
        <fullName evidence="1">Uncharacterized protein</fullName>
    </submittedName>
</protein>
<dbReference type="EMBL" id="KZ613913">
    <property type="protein sequence ID" value="PMD50396.1"/>
    <property type="molecule type" value="Genomic_DNA"/>
</dbReference>
<accession>A0A2J6SI00</accession>
<dbReference type="GeneID" id="36579537"/>
<dbReference type="RefSeq" id="XP_024727300.1">
    <property type="nucleotide sequence ID" value="XM_024871455.1"/>
</dbReference>
<organism evidence="1 2">
    <name type="scientific">Hyaloscypha bicolor E</name>
    <dbReference type="NCBI Taxonomy" id="1095630"/>
    <lineage>
        <taxon>Eukaryota</taxon>
        <taxon>Fungi</taxon>
        <taxon>Dikarya</taxon>
        <taxon>Ascomycota</taxon>
        <taxon>Pezizomycotina</taxon>
        <taxon>Leotiomycetes</taxon>
        <taxon>Helotiales</taxon>
        <taxon>Hyaloscyphaceae</taxon>
        <taxon>Hyaloscypha</taxon>
        <taxon>Hyaloscypha bicolor</taxon>
    </lineage>
</organism>
<sequence length="142" mass="16479">MFHFFFYKFPFFPLMASKRNPWAFMNTKHCHFHTHANAYSTPQKPLLSHRTPYPRRSWVVARRRPPINSYIRRTNIAGSLSLGWFVLASAEVFQKWTHGVDARGSSSSEVEKELIVSFLPEDIALMRVGCTGEACYCQNHII</sequence>
<evidence type="ECO:0000313" key="2">
    <source>
        <dbReference type="Proteomes" id="UP000235371"/>
    </source>
</evidence>